<dbReference type="GO" id="GO:0000340">
    <property type="term" value="F:RNA 7-methylguanosine cap binding"/>
    <property type="evidence" value="ECO:0007669"/>
    <property type="project" value="TreeGrafter"/>
</dbReference>
<dbReference type="Gene3D" id="3.30.760.10">
    <property type="entry name" value="RNA Cap, Translation Initiation Factor Eif4e"/>
    <property type="match status" value="1"/>
</dbReference>
<dbReference type="Proteomes" id="UP001208570">
    <property type="component" value="Unassembled WGS sequence"/>
</dbReference>
<dbReference type="GO" id="GO:0006417">
    <property type="term" value="P:regulation of translation"/>
    <property type="evidence" value="ECO:0007669"/>
    <property type="project" value="UniProtKB-KW"/>
</dbReference>
<keyword evidence="3" id="KW-0810">Translation regulation</keyword>
<comment type="caution">
    <text evidence="7">The sequence shown here is derived from an EMBL/GenBank/DDBJ whole genome shotgun (WGS) entry which is preliminary data.</text>
</comment>
<dbReference type="InterPro" id="IPR023398">
    <property type="entry name" value="TIF_eIF4e-like"/>
</dbReference>
<dbReference type="EMBL" id="JAODUP010000207">
    <property type="protein sequence ID" value="KAK2156709.1"/>
    <property type="molecule type" value="Genomic_DNA"/>
</dbReference>
<dbReference type="PANTHER" id="PTHR11960:SF8">
    <property type="entry name" value="EUKARYOTIC TRANSLATION INITIATION FACTOR 4E1-RELATED"/>
    <property type="match status" value="1"/>
</dbReference>
<evidence type="ECO:0000313" key="8">
    <source>
        <dbReference type="Proteomes" id="UP001208570"/>
    </source>
</evidence>
<dbReference type="Pfam" id="PF01652">
    <property type="entry name" value="IF4E"/>
    <property type="match status" value="1"/>
</dbReference>
<keyword evidence="4 6" id="KW-0694">RNA-binding</keyword>
<keyword evidence="2 6" id="KW-0396">Initiation factor</keyword>
<protein>
    <submittedName>
        <fullName evidence="7">Uncharacterized protein</fullName>
    </submittedName>
</protein>
<evidence type="ECO:0000256" key="6">
    <source>
        <dbReference type="RuleBase" id="RU004374"/>
    </source>
</evidence>
<proteinExistence type="inferred from homology"/>
<organism evidence="7 8">
    <name type="scientific">Paralvinella palmiformis</name>
    <dbReference type="NCBI Taxonomy" id="53620"/>
    <lineage>
        <taxon>Eukaryota</taxon>
        <taxon>Metazoa</taxon>
        <taxon>Spiralia</taxon>
        <taxon>Lophotrochozoa</taxon>
        <taxon>Annelida</taxon>
        <taxon>Polychaeta</taxon>
        <taxon>Sedentaria</taxon>
        <taxon>Canalipalpata</taxon>
        <taxon>Terebellida</taxon>
        <taxon>Terebelliformia</taxon>
        <taxon>Alvinellidae</taxon>
        <taxon>Paralvinella</taxon>
    </lineage>
</organism>
<reference evidence="7" key="1">
    <citation type="journal article" date="2023" name="Mol. Biol. Evol.">
        <title>Third-Generation Sequencing Reveals the Adaptive Role of the Epigenome in Three Deep-Sea Polychaetes.</title>
        <authorList>
            <person name="Perez M."/>
            <person name="Aroh O."/>
            <person name="Sun Y."/>
            <person name="Lan Y."/>
            <person name="Juniper S.K."/>
            <person name="Young C.R."/>
            <person name="Angers B."/>
            <person name="Qian P.Y."/>
        </authorList>
    </citation>
    <scope>NUCLEOTIDE SEQUENCE</scope>
    <source>
        <strain evidence="7">P08H-3</strain>
    </source>
</reference>
<evidence type="ECO:0000256" key="4">
    <source>
        <dbReference type="ARBA" id="ARBA00022884"/>
    </source>
</evidence>
<evidence type="ECO:0000256" key="1">
    <source>
        <dbReference type="ARBA" id="ARBA00009860"/>
    </source>
</evidence>
<comment type="similarity">
    <text evidence="1 6">Belongs to the eukaryotic initiation factor 4E family.</text>
</comment>
<evidence type="ECO:0000313" key="7">
    <source>
        <dbReference type="EMBL" id="KAK2156709.1"/>
    </source>
</evidence>
<evidence type="ECO:0000256" key="2">
    <source>
        <dbReference type="ARBA" id="ARBA00022540"/>
    </source>
</evidence>
<dbReference type="GO" id="GO:0003743">
    <property type="term" value="F:translation initiation factor activity"/>
    <property type="evidence" value="ECO:0007669"/>
    <property type="project" value="UniProtKB-KW"/>
</dbReference>
<dbReference type="SUPFAM" id="SSF55418">
    <property type="entry name" value="eIF4e-like"/>
    <property type="match status" value="1"/>
</dbReference>
<keyword evidence="5 6" id="KW-0648">Protein biosynthesis</keyword>
<evidence type="ECO:0000256" key="3">
    <source>
        <dbReference type="ARBA" id="ARBA00022845"/>
    </source>
</evidence>
<dbReference type="InterPro" id="IPR001040">
    <property type="entry name" value="TIF_eIF_4E"/>
</dbReference>
<dbReference type="AlphaFoldDB" id="A0AAD9JNW6"/>
<accession>A0AAD9JNW6</accession>
<keyword evidence="8" id="KW-1185">Reference proteome</keyword>
<gene>
    <name evidence="7" type="ORF">LSH36_207g07066</name>
</gene>
<dbReference type="GO" id="GO:0016281">
    <property type="term" value="C:eukaryotic translation initiation factor 4F complex"/>
    <property type="evidence" value="ECO:0007669"/>
    <property type="project" value="TreeGrafter"/>
</dbReference>
<sequence length="71" mass="8188">MAATEQAVCTEVPVKGTEEELEESELAPELLIKHPLQNRWALWYFKNDKSKDWASNLKCITTFDTVEGFWA</sequence>
<dbReference type="PANTHER" id="PTHR11960">
    <property type="entry name" value="EUKARYOTIC TRANSLATION INITIATION FACTOR 4E RELATED"/>
    <property type="match status" value="1"/>
</dbReference>
<name>A0AAD9JNW6_9ANNE</name>
<evidence type="ECO:0000256" key="5">
    <source>
        <dbReference type="ARBA" id="ARBA00022917"/>
    </source>
</evidence>